<organism evidence="1 2">
    <name type="scientific">Xenoophorus captivus</name>
    <dbReference type="NCBI Taxonomy" id="1517983"/>
    <lineage>
        <taxon>Eukaryota</taxon>
        <taxon>Metazoa</taxon>
        <taxon>Chordata</taxon>
        <taxon>Craniata</taxon>
        <taxon>Vertebrata</taxon>
        <taxon>Euteleostomi</taxon>
        <taxon>Actinopterygii</taxon>
        <taxon>Neopterygii</taxon>
        <taxon>Teleostei</taxon>
        <taxon>Neoteleostei</taxon>
        <taxon>Acanthomorphata</taxon>
        <taxon>Ovalentaria</taxon>
        <taxon>Atherinomorphae</taxon>
        <taxon>Cyprinodontiformes</taxon>
        <taxon>Goodeidae</taxon>
        <taxon>Xenoophorus</taxon>
    </lineage>
</organism>
<evidence type="ECO:0008006" key="3">
    <source>
        <dbReference type="Google" id="ProtNLM"/>
    </source>
</evidence>
<name>A0ABV0S9R2_9TELE</name>
<accession>A0ABV0S9R2</accession>
<keyword evidence="2" id="KW-1185">Reference proteome</keyword>
<proteinExistence type="predicted"/>
<evidence type="ECO:0000313" key="1">
    <source>
        <dbReference type="EMBL" id="MEQ2216478.1"/>
    </source>
</evidence>
<reference evidence="1 2" key="1">
    <citation type="submission" date="2021-06" db="EMBL/GenBank/DDBJ databases">
        <authorList>
            <person name="Palmer J.M."/>
        </authorList>
    </citation>
    <scope>NUCLEOTIDE SEQUENCE [LARGE SCALE GENOMIC DNA]</scope>
    <source>
        <strain evidence="1 2">XC_2019</strain>
        <tissue evidence="1">Muscle</tissue>
    </source>
</reference>
<dbReference type="EMBL" id="JAHRIN010070719">
    <property type="protein sequence ID" value="MEQ2216478.1"/>
    <property type="molecule type" value="Genomic_DNA"/>
</dbReference>
<protein>
    <recommendedName>
        <fullName evidence="3">C2H2-type domain-containing protein</fullName>
    </recommendedName>
</protein>
<evidence type="ECO:0000313" key="2">
    <source>
        <dbReference type="Proteomes" id="UP001434883"/>
    </source>
</evidence>
<sequence length="99" mass="11007">MVLCVFSLPHLNLTTKLAHQPAVNIVQLMTSLVDSGVLNDNTVCSMTDRGLKLKSDIQEFCCTPISLPVIYCKSCCLSLPHSLNEHQECHDKKIQCSVY</sequence>
<dbReference type="Proteomes" id="UP001434883">
    <property type="component" value="Unassembled WGS sequence"/>
</dbReference>
<comment type="caution">
    <text evidence="1">The sequence shown here is derived from an EMBL/GenBank/DDBJ whole genome shotgun (WGS) entry which is preliminary data.</text>
</comment>
<gene>
    <name evidence="1" type="ORF">XENOCAPTIV_016849</name>
</gene>